<evidence type="ECO:0000259" key="5">
    <source>
        <dbReference type="SMART" id="SM00822"/>
    </source>
</evidence>
<dbReference type="GO" id="GO:0016616">
    <property type="term" value="F:oxidoreductase activity, acting on the CH-OH group of donors, NAD or NADP as acceptor"/>
    <property type="evidence" value="ECO:0007669"/>
    <property type="project" value="UniProtKB-ARBA"/>
</dbReference>
<dbReference type="InterPro" id="IPR036291">
    <property type="entry name" value="NAD(P)-bd_dom_sf"/>
</dbReference>
<comment type="caution">
    <text evidence="6">The sequence shown here is derived from an EMBL/GenBank/DDBJ whole genome shotgun (WGS) entry which is preliminary data.</text>
</comment>
<dbReference type="STRING" id="86049.A0A1C1C7T0"/>
<evidence type="ECO:0000313" key="6">
    <source>
        <dbReference type="EMBL" id="OCT44594.1"/>
    </source>
</evidence>
<evidence type="ECO:0000313" key="7">
    <source>
        <dbReference type="Proteomes" id="UP000094526"/>
    </source>
</evidence>
<feature type="domain" description="Ketoreductase" evidence="5">
    <location>
        <begin position="34"/>
        <end position="225"/>
    </location>
</feature>
<dbReference type="GO" id="GO:0050664">
    <property type="term" value="F:oxidoreductase activity, acting on NAD(P)H, oxygen as acceptor"/>
    <property type="evidence" value="ECO:0007669"/>
    <property type="project" value="TreeGrafter"/>
</dbReference>
<dbReference type="SMART" id="SM00822">
    <property type="entry name" value="PKS_KR"/>
    <property type="match status" value="1"/>
</dbReference>
<dbReference type="Gene3D" id="3.40.50.720">
    <property type="entry name" value="NAD(P)-binding Rossmann-like Domain"/>
    <property type="match status" value="1"/>
</dbReference>
<reference evidence="7" key="1">
    <citation type="submission" date="2015-07" db="EMBL/GenBank/DDBJ databases">
        <authorList>
            <person name="Teixeira M.M."/>
            <person name="Souza R.C."/>
            <person name="Almeida L.G."/>
            <person name="Vicente V.A."/>
            <person name="de Hoog S."/>
            <person name="Bocca A.L."/>
            <person name="de Almeida S.R."/>
            <person name="Vasconcelos A.T."/>
            <person name="Felipe M.S."/>
        </authorList>
    </citation>
    <scope>NUCLEOTIDE SEQUENCE [LARGE SCALE GENOMIC DNA]</scope>
    <source>
        <strain evidence="7">KSF</strain>
    </source>
</reference>
<evidence type="ECO:0000256" key="4">
    <source>
        <dbReference type="SAM" id="MobiDB-lite"/>
    </source>
</evidence>
<name>A0A1C1C7T0_9EURO</name>
<keyword evidence="7" id="KW-1185">Reference proteome</keyword>
<proteinExistence type="inferred from homology"/>
<dbReference type="VEuPathDB" id="FungiDB:CLCR_05866"/>
<dbReference type="PANTHER" id="PTHR43008:SF4">
    <property type="entry name" value="CHAIN DEHYDROGENASE, PUTATIVE (AFU_ORTHOLOGUE AFUA_4G08710)-RELATED"/>
    <property type="match status" value="1"/>
</dbReference>
<dbReference type="InterPro" id="IPR057326">
    <property type="entry name" value="KR_dom"/>
</dbReference>
<dbReference type="VEuPathDB" id="FungiDB:G647_07271"/>
<accession>A0A1C1C7T0</accession>
<evidence type="ECO:0000256" key="3">
    <source>
        <dbReference type="ARBA" id="ARBA00023002"/>
    </source>
</evidence>
<dbReference type="Proteomes" id="UP000094526">
    <property type="component" value="Unassembled WGS sequence"/>
</dbReference>
<gene>
    <name evidence="6" type="primary">ARD</name>
    <name evidence="6" type="ORF">CLCR_05866</name>
</gene>
<evidence type="ECO:0000256" key="1">
    <source>
        <dbReference type="ARBA" id="ARBA00006484"/>
    </source>
</evidence>
<dbReference type="Pfam" id="PF00106">
    <property type="entry name" value="adh_short"/>
    <property type="match status" value="1"/>
</dbReference>
<keyword evidence="2" id="KW-0521">NADP</keyword>
<dbReference type="PROSITE" id="PS00061">
    <property type="entry name" value="ADH_SHORT"/>
    <property type="match status" value="1"/>
</dbReference>
<dbReference type="InterPro" id="IPR002347">
    <property type="entry name" value="SDR_fam"/>
</dbReference>
<comment type="similarity">
    <text evidence="1">Belongs to the short-chain dehydrogenases/reductases (SDR) family.</text>
</comment>
<dbReference type="AlphaFoldDB" id="A0A1C1C7T0"/>
<sequence>MIATEPLGEAVPNGHHPDAPTEINARDLFSLHRRTIIVTGASGGMGLTVVKAILQSGADVIAMDRHEAASSAHKDLQRVAQENNVLLTYQQCDISNLESTSSGFETAVSRARYPLRGLVHCAAIGWTGPSISFPIDEAKQIVEVNLIGTLICAQAAATLVQRQKNGGLSASFVLIASMSGYVVNKGTPNAAYAASKAGVHQLTRNLASEWGCPQSSRNGGGGGGGGGCPPPIRVNSISPGVIRTPMTADVLAGTDNERIWTEESMLKRLSEPEDYRGPVIFLLSEASAYVTGADLLVDGGYTAW</sequence>
<dbReference type="OrthoDB" id="1669814at2759"/>
<dbReference type="EMBL" id="LGRB01000020">
    <property type="protein sequence ID" value="OCT44594.1"/>
    <property type="molecule type" value="Genomic_DNA"/>
</dbReference>
<evidence type="ECO:0000256" key="2">
    <source>
        <dbReference type="ARBA" id="ARBA00022857"/>
    </source>
</evidence>
<protein>
    <submittedName>
        <fullName evidence="6">D-arabinitol 2-dehydrogenase [ribulose-forming]</fullName>
    </submittedName>
</protein>
<dbReference type="SUPFAM" id="SSF51735">
    <property type="entry name" value="NAD(P)-binding Rossmann-fold domains"/>
    <property type="match status" value="1"/>
</dbReference>
<dbReference type="PANTHER" id="PTHR43008">
    <property type="entry name" value="BENZIL REDUCTASE"/>
    <property type="match status" value="1"/>
</dbReference>
<organism evidence="6 7">
    <name type="scientific">Cladophialophora carrionii</name>
    <dbReference type="NCBI Taxonomy" id="86049"/>
    <lineage>
        <taxon>Eukaryota</taxon>
        <taxon>Fungi</taxon>
        <taxon>Dikarya</taxon>
        <taxon>Ascomycota</taxon>
        <taxon>Pezizomycotina</taxon>
        <taxon>Eurotiomycetes</taxon>
        <taxon>Chaetothyriomycetidae</taxon>
        <taxon>Chaetothyriales</taxon>
        <taxon>Herpotrichiellaceae</taxon>
        <taxon>Cladophialophora</taxon>
    </lineage>
</organism>
<dbReference type="PRINTS" id="PR00081">
    <property type="entry name" value="GDHRDH"/>
</dbReference>
<feature type="region of interest" description="Disordered" evidence="4">
    <location>
        <begin position="1"/>
        <end position="20"/>
    </location>
</feature>
<keyword evidence="3" id="KW-0560">Oxidoreductase</keyword>
<dbReference type="InterPro" id="IPR020904">
    <property type="entry name" value="Sc_DH/Rdtase_CS"/>
</dbReference>